<sequence>MADQPANGQPVTEDEPVPPPRLDPDEFVVARGTLTADKCEPLIQKRIG</sequence>
<proteinExistence type="predicted"/>
<protein>
    <submittedName>
        <fullName evidence="2">Uncharacterized protein</fullName>
    </submittedName>
</protein>
<evidence type="ECO:0000313" key="2">
    <source>
        <dbReference type="EMBL" id="MCD2193507.1"/>
    </source>
</evidence>
<feature type="compositionally biased region" description="Polar residues" evidence="1">
    <location>
        <begin position="1"/>
        <end position="10"/>
    </location>
</feature>
<keyword evidence="3" id="KW-1185">Reference proteome</keyword>
<accession>A0ABS8P6E6</accession>
<reference evidence="2 3" key="1">
    <citation type="submission" date="2021-11" db="EMBL/GenBank/DDBJ databases">
        <title>Draft genome sequence of Actinomycetospora sp. SF1 isolated from the rhizosphere soil.</title>
        <authorList>
            <person name="Duangmal K."/>
            <person name="Chantavorakit T."/>
        </authorList>
    </citation>
    <scope>NUCLEOTIDE SEQUENCE [LARGE SCALE GENOMIC DNA]</scope>
    <source>
        <strain evidence="2 3">TBRC 5722</strain>
    </source>
</reference>
<evidence type="ECO:0000313" key="3">
    <source>
        <dbReference type="Proteomes" id="UP001199469"/>
    </source>
</evidence>
<dbReference type="Proteomes" id="UP001199469">
    <property type="component" value="Unassembled WGS sequence"/>
</dbReference>
<name>A0ABS8P6E6_9PSEU</name>
<comment type="caution">
    <text evidence="2">The sequence shown here is derived from an EMBL/GenBank/DDBJ whole genome shotgun (WGS) entry which is preliminary data.</text>
</comment>
<evidence type="ECO:0000256" key="1">
    <source>
        <dbReference type="SAM" id="MobiDB-lite"/>
    </source>
</evidence>
<gene>
    <name evidence="2" type="ORF">LQ327_08940</name>
</gene>
<feature type="region of interest" description="Disordered" evidence="1">
    <location>
        <begin position="1"/>
        <end position="24"/>
    </location>
</feature>
<organism evidence="2 3">
    <name type="scientific">Actinomycetospora endophytica</name>
    <dbReference type="NCBI Taxonomy" id="2291215"/>
    <lineage>
        <taxon>Bacteria</taxon>
        <taxon>Bacillati</taxon>
        <taxon>Actinomycetota</taxon>
        <taxon>Actinomycetes</taxon>
        <taxon>Pseudonocardiales</taxon>
        <taxon>Pseudonocardiaceae</taxon>
        <taxon>Actinomycetospora</taxon>
    </lineage>
</organism>
<dbReference type="RefSeq" id="WP_230731723.1">
    <property type="nucleotide sequence ID" value="NZ_JAJNDB010000001.1"/>
</dbReference>
<dbReference type="EMBL" id="JAJNDB010000001">
    <property type="protein sequence ID" value="MCD2193507.1"/>
    <property type="molecule type" value="Genomic_DNA"/>
</dbReference>